<accession>A0A366IFH7</accession>
<proteinExistence type="predicted"/>
<dbReference type="Gene3D" id="3.40.1550.10">
    <property type="entry name" value="CheC-like"/>
    <property type="match status" value="1"/>
</dbReference>
<evidence type="ECO:0000256" key="1">
    <source>
        <dbReference type="ARBA" id="ARBA00022500"/>
    </source>
</evidence>
<feature type="domain" description="CheC-like protein" evidence="3">
    <location>
        <begin position="10"/>
        <end position="45"/>
    </location>
</feature>
<sequence>MNKDNYTLLQIDTIKELANVGGGNAATSISQLIGKPVSMEVPTIEILNYNNVFNKIMPEDTLIDAIMMRMLGDAEGIYLFVTRPEASKALIQMMLPDFIKEKNEELNHSTLKELVNIVVSSYLNAISKMVNVNLISSVPSLSEDMFGAILSSAYIESEQYDENIMIIKNEFLYQGERIESSLYFIPKPGVLKKLFKILGV</sequence>
<protein>
    <submittedName>
        <fullName evidence="4">Chemotaxis protein CheC</fullName>
    </submittedName>
</protein>
<evidence type="ECO:0000256" key="2">
    <source>
        <dbReference type="ARBA" id="ARBA00022801"/>
    </source>
</evidence>
<organism evidence="4 5">
    <name type="scientific">Alkalibaculum bacchi</name>
    <dbReference type="NCBI Taxonomy" id="645887"/>
    <lineage>
        <taxon>Bacteria</taxon>
        <taxon>Bacillati</taxon>
        <taxon>Bacillota</taxon>
        <taxon>Clostridia</taxon>
        <taxon>Eubacteriales</taxon>
        <taxon>Eubacteriaceae</taxon>
        <taxon>Alkalibaculum</taxon>
    </lineage>
</organism>
<comment type="caution">
    <text evidence="4">The sequence shown here is derived from an EMBL/GenBank/DDBJ whole genome shotgun (WGS) entry which is preliminary data.</text>
</comment>
<dbReference type="PANTHER" id="PTHR43693">
    <property type="entry name" value="PROTEIN PHOSPHATASE CHEZ"/>
    <property type="match status" value="1"/>
</dbReference>
<dbReference type="InterPro" id="IPR007597">
    <property type="entry name" value="CheC"/>
</dbReference>
<dbReference type="GO" id="GO:0006935">
    <property type="term" value="P:chemotaxis"/>
    <property type="evidence" value="ECO:0007669"/>
    <property type="project" value="UniProtKB-KW"/>
</dbReference>
<dbReference type="PANTHER" id="PTHR43693:SF1">
    <property type="entry name" value="PROTEIN PHOSPHATASE CHEZ"/>
    <property type="match status" value="1"/>
</dbReference>
<name>A0A366IFH7_9FIRM</name>
<feature type="domain" description="CheC-like protein" evidence="3">
    <location>
        <begin position="109"/>
        <end position="142"/>
    </location>
</feature>
<keyword evidence="2" id="KW-0378">Hydrolase</keyword>
<dbReference type="AlphaFoldDB" id="A0A366IFH7"/>
<dbReference type="RefSeq" id="WP_207657409.1">
    <property type="nucleotide sequence ID" value="NZ_QNRX01000001.1"/>
</dbReference>
<dbReference type="SUPFAM" id="SSF103039">
    <property type="entry name" value="CheC-like"/>
    <property type="match status" value="1"/>
</dbReference>
<dbReference type="InterPro" id="IPR028976">
    <property type="entry name" value="CheC-like_sf"/>
</dbReference>
<gene>
    <name evidence="4" type="ORF">DES36_101187</name>
</gene>
<dbReference type="Proteomes" id="UP000253490">
    <property type="component" value="Unassembled WGS sequence"/>
</dbReference>
<keyword evidence="1" id="KW-0145">Chemotaxis</keyword>
<dbReference type="Pfam" id="PF04509">
    <property type="entry name" value="CheC"/>
    <property type="match status" value="2"/>
</dbReference>
<evidence type="ECO:0000313" key="5">
    <source>
        <dbReference type="Proteomes" id="UP000253490"/>
    </source>
</evidence>
<dbReference type="GO" id="GO:0016787">
    <property type="term" value="F:hydrolase activity"/>
    <property type="evidence" value="ECO:0007669"/>
    <property type="project" value="UniProtKB-KW"/>
</dbReference>
<keyword evidence="5" id="KW-1185">Reference proteome</keyword>
<dbReference type="CDD" id="cd17909">
    <property type="entry name" value="CheC_ClassI"/>
    <property type="match status" value="1"/>
</dbReference>
<dbReference type="EMBL" id="QNRX01000001">
    <property type="protein sequence ID" value="RBP70132.1"/>
    <property type="molecule type" value="Genomic_DNA"/>
</dbReference>
<reference evidence="4 5" key="1">
    <citation type="submission" date="2018-06" db="EMBL/GenBank/DDBJ databases">
        <title>Genomic Encyclopedia of Type Strains, Phase IV (KMG-IV): sequencing the most valuable type-strain genomes for metagenomic binning, comparative biology and taxonomic classification.</title>
        <authorList>
            <person name="Goeker M."/>
        </authorList>
    </citation>
    <scope>NUCLEOTIDE SEQUENCE [LARGE SCALE GENOMIC DNA]</scope>
    <source>
        <strain evidence="4 5">DSM 22112</strain>
    </source>
</reference>
<dbReference type="InterPro" id="IPR050992">
    <property type="entry name" value="CheZ_family_phosphatases"/>
</dbReference>
<evidence type="ECO:0000313" key="4">
    <source>
        <dbReference type="EMBL" id="RBP70132.1"/>
    </source>
</evidence>
<evidence type="ECO:0000259" key="3">
    <source>
        <dbReference type="Pfam" id="PF04509"/>
    </source>
</evidence>